<comment type="caution">
    <text evidence="1">The sequence shown here is derived from an EMBL/GenBank/DDBJ whole genome shotgun (WGS) entry which is preliminary data.</text>
</comment>
<dbReference type="EMBL" id="QKWP01002092">
    <property type="protein sequence ID" value="RIB04876.1"/>
    <property type="molecule type" value="Genomic_DNA"/>
</dbReference>
<dbReference type="SUPFAM" id="SSF81901">
    <property type="entry name" value="HCP-like"/>
    <property type="match status" value="1"/>
</dbReference>
<dbReference type="AlphaFoldDB" id="A0A397UCM5"/>
<dbReference type="OrthoDB" id="2419376at2759"/>
<protein>
    <submittedName>
        <fullName evidence="1">Uncharacterized protein</fullName>
    </submittedName>
</protein>
<dbReference type="InterPro" id="IPR011990">
    <property type="entry name" value="TPR-like_helical_dom_sf"/>
</dbReference>
<proteinExistence type="predicted"/>
<accession>A0A397UCM5</accession>
<dbReference type="Proteomes" id="UP000266673">
    <property type="component" value="Unassembled WGS sequence"/>
</dbReference>
<keyword evidence="2" id="KW-1185">Reference proteome</keyword>
<reference evidence="1 2" key="1">
    <citation type="submission" date="2018-06" db="EMBL/GenBank/DDBJ databases">
        <title>Comparative genomics reveals the genomic features of Rhizophagus irregularis, R. cerebriforme, R. diaphanum and Gigaspora rosea, and their symbiotic lifestyle signature.</title>
        <authorList>
            <person name="Morin E."/>
            <person name="San Clemente H."/>
            <person name="Chen E.C.H."/>
            <person name="De La Providencia I."/>
            <person name="Hainaut M."/>
            <person name="Kuo A."/>
            <person name="Kohler A."/>
            <person name="Murat C."/>
            <person name="Tang N."/>
            <person name="Roy S."/>
            <person name="Loubradou J."/>
            <person name="Henrissat B."/>
            <person name="Grigoriev I.V."/>
            <person name="Corradi N."/>
            <person name="Roux C."/>
            <person name="Martin F.M."/>
        </authorList>
    </citation>
    <scope>NUCLEOTIDE SEQUENCE [LARGE SCALE GENOMIC DNA]</scope>
    <source>
        <strain evidence="1 2">DAOM 194757</strain>
    </source>
</reference>
<organism evidence="1 2">
    <name type="scientific">Gigaspora rosea</name>
    <dbReference type="NCBI Taxonomy" id="44941"/>
    <lineage>
        <taxon>Eukaryota</taxon>
        <taxon>Fungi</taxon>
        <taxon>Fungi incertae sedis</taxon>
        <taxon>Mucoromycota</taxon>
        <taxon>Glomeromycotina</taxon>
        <taxon>Glomeromycetes</taxon>
        <taxon>Diversisporales</taxon>
        <taxon>Gigasporaceae</taxon>
        <taxon>Gigaspora</taxon>
    </lineage>
</organism>
<sequence>MTSQNIHKLKTAINYYKNKNYIEALKSFQNLATSAFSSSEIIDEAKYYIALCYIHGKGVEQDRKFALDLAKDDYHDLNKYENAWNIFSELAKDDEIKLEALSIMEYYYNKGYIKTNERHIFKIALELYSKDKYKKAYDIFFKLAANSKNKEIKFLSTCLEASYYITGYNRIEKNKNKAFELILKESSKF</sequence>
<dbReference type="Pfam" id="PF07720">
    <property type="entry name" value="TPR_3"/>
    <property type="match status" value="1"/>
</dbReference>
<dbReference type="Gene3D" id="1.25.40.10">
    <property type="entry name" value="Tetratricopeptide repeat domain"/>
    <property type="match status" value="1"/>
</dbReference>
<gene>
    <name evidence="1" type="ORF">C2G38_2221168</name>
</gene>
<evidence type="ECO:0000313" key="2">
    <source>
        <dbReference type="Proteomes" id="UP000266673"/>
    </source>
</evidence>
<dbReference type="InterPro" id="IPR011716">
    <property type="entry name" value="TPR-3"/>
</dbReference>
<evidence type="ECO:0000313" key="1">
    <source>
        <dbReference type="EMBL" id="RIB04876.1"/>
    </source>
</evidence>
<name>A0A397UCM5_9GLOM</name>